<dbReference type="GO" id="GO:0042597">
    <property type="term" value="C:periplasmic space"/>
    <property type="evidence" value="ECO:0007669"/>
    <property type="project" value="InterPro"/>
</dbReference>
<dbReference type="RefSeq" id="WP_004828659.1">
    <property type="nucleotide sequence ID" value="NZ_BKNL01000030.1"/>
</dbReference>
<dbReference type="GO" id="GO:0046688">
    <property type="term" value="P:response to copper ion"/>
    <property type="evidence" value="ECO:0007669"/>
    <property type="project" value="InterPro"/>
</dbReference>
<dbReference type="Gene3D" id="2.60.40.1220">
    <property type="match status" value="1"/>
</dbReference>
<gene>
    <name evidence="1" type="ORF">I9054_015120</name>
</gene>
<dbReference type="InterPro" id="IPR007348">
    <property type="entry name" value="CopC_dom"/>
</dbReference>
<reference evidence="1" key="1">
    <citation type="submission" date="2022-02" db="EMBL/GenBank/DDBJ databases">
        <title>Characterization of Tn125 harboring carbapenem-resistant Acinetobacter bereziniae clinical isolates.</title>
        <authorList>
            <person name="Wong N.-K."/>
            <person name="Pan Q."/>
        </authorList>
    </citation>
    <scope>NUCLEOTIDE SEQUENCE</scope>
    <source>
        <strain evidence="1">GD03393</strain>
    </source>
</reference>
<evidence type="ECO:0000313" key="2">
    <source>
        <dbReference type="Proteomes" id="UP000644140"/>
    </source>
</evidence>
<dbReference type="Proteomes" id="UP000644140">
    <property type="component" value="Chromosome"/>
</dbReference>
<sequence length="123" mass="13782">MRFFQKKISTVSSIFLGITLLFKATSALAHVKLLSAVPAMNATVTDQPKNLTLNFGEEVMLMNIKLIDAQQKNISLNYKVNHDLKKSFNVPVPNLKKGKYTVTWTTMGKDGHNMSGEYSFTLQ</sequence>
<accession>A0A8I1AGB8</accession>
<dbReference type="InterPro" id="IPR014756">
    <property type="entry name" value="Ig_E-set"/>
</dbReference>
<name>A0A8I1AGB8_ACIBZ</name>
<dbReference type="AlphaFoldDB" id="A0A8I1AGB8"/>
<dbReference type="Pfam" id="PF04234">
    <property type="entry name" value="CopC"/>
    <property type="match status" value="1"/>
</dbReference>
<evidence type="ECO:0000313" key="1">
    <source>
        <dbReference type="EMBL" id="UUN96699.1"/>
    </source>
</evidence>
<protein>
    <submittedName>
        <fullName evidence="1">Copper resistance protein CopC</fullName>
    </submittedName>
</protein>
<dbReference type="InterPro" id="IPR014755">
    <property type="entry name" value="Cu-Rt/internalin_Ig-like"/>
</dbReference>
<proteinExistence type="predicted"/>
<dbReference type="EMBL" id="CP092085">
    <property type="protein sequence ID" value="UUN96699.1"/>
    <property type="molecule type" value="Genomic_DNA"/>
</dbReference>
<organism evidence="1 2">
    <name type="scientific">Acinetobacter bereziniae</name>
    <name type="common">Acinetobacter genomosp. 10</name>
    <dbReference type="NCBI Taxonomy" id="106648"/>
    <lineage>
        <taxon>Bacteria</taxon>
        <taxon>Pseudomonadati</taxon>
        <taxon>Pseudomonadota</taxon>
        <taxon>Gammaproteobacteria</taxon>
        <taxon>Moraxellales</taxon>
        <taxon>Moraxellaceae</taxon>
        <taxon>Acinetobacter</taxon>
    </lineage>
</organism>
<dbReference type="SUPFAM" id="SSF81296">
    <property type="entry name" value="E set domains"/>
    <property type="match status" value="1"/>
</dbReference>
<dbReference type="GO" id="GO:0005507">
    <property type="term" value="F:copper ion binding"/>
    <property type="evidence" value="ECO:0007669"/>
    <property type="project" value="InterPro"/>
</dbReference>